<feature type="region of interest" description="Disordered" evidence="1">
    <location>
        <begin position="1"/>
        <end position="44"/>
    </location>
</feature>
<keyword evidence="3" id="KW-1185">Reference proteome</keyword>
<organism evidence="2 3">
    <name type="scientific">Lentinus brumalis</name>
    <dbReference type="NCBI Taxonomy" id="2498619"/>
    <lineage>
        <taxon>Eukaryota</taxon>
        <taxon>Fungi</taxon>
        <taxon>Dikarya</taxon>
        <taxon>Basidiomycota</taxon>
        <taxon>Agaricomycotina</taxon>
        <taxon>Agaricomycetes</taxon>
        <taxon>Polyporales</taxon>
        <taxon>Polyporaceae</taxon>
        <taxon>Lentinus</taxon>
    </lineage>
</organism>
<accession>A0A371CTK7</accession>
<dbReference type="AlphaFoldDB" id="A0A371CTK7"/>
<dbReference type="EMBL" id="KZ857462">
    <property type="protein sequence ID" value="RDX43599.1"/>
    <property type="molecule type" value="Genomic_DNA"/>
</dbReference>
<gene>
    <name evidence="2" type="ORF">OH76DRAFT_1409985</name>
</gene>
<name>A0A371CTK7_9APHY</name>
<reference evidence="2 3" key="1">
    <citation type="journal article" date="2018" name="Biotechnol. Biofuels">
        <title>Integrative visual omics of the white-rot fungus Polyporus brumalis exposes the biotechnological potential of its oxidative enzymes for delignifying raw plant biomass.</title>
        <authorList>
            <person name="Miyauchi S."/>
            <person name="Rancon A."/>
            <person name="Drula E."/>
            <person name="Hage H."/>
            <person name="Chaduli D."/>
            <person name="Favel A."/>
            <person name="Grisel S."/>
            <person name="Henrissat B."/>
            <person name="Herpoel-Gimbert I."/>
            <person name="Ruiz-Duenas F.J."/>
            <person name="Chevret D."/>
            <person name="Hainaut M."/>
            <person name="Lin J."/>
            <person name="Wang M."/>
            <person name="Pangilinan J."/>
            <person name="Lipzen A."/>
            <person name="Lesage-Meessen L."/>
            <person name="Navarro D."/>
            <person name="Riley R."/>
            <person name="Grigoriev I.V."/>
            <person name="Zhou S."/>
            <person name="Raouche S."/>
            <person name="Rosso M.N."/>
        </authorList>
    </citation>
    <scope>NUCLEOTIDE SEQUENCE [LARGE SCALE GENOMIC DNA]</scope>
    <source>
        <strain evidence="2 3">BRFM 1820</strain>
    </source>
</reference>
<dbReference type="Proteomes" id="UP000256964">
    <property type="component" value="Unassembled WGS sequence"/>
</dbReference>
<evidence type="ECO:0000313" key="2">
    <source>
        <dbReference type="EMBL" id="RDX43599.1"/>
    </source>
</evidence>
<feature type="compositionally biased region" description="Basic and acidic residues" evidence="1">
    <location>
        <begin position="18"/>
        <end position="44"/>
    </location>
</feature>
<evidence type="ECO:0000313" key="3">
    <source>
        <dbReference type="Proteomes" id="UP000256964"/>
    </source>
</evidence>
<sequence>MPTRPCSGDWGLTVLRPTSRDARRATRSEFDDLPRRGRSESERELDIRRWCGRRRPSCVV</sequence>
<evidence type="ECO:0000256" key="1">
    <source>
        <dbReference type="SAM" id="MobiDB-lite"/>
    </source>
</evidence>
<proteinExistence type="predicted"/>
<protein>
    <submittedName>
        <fullName evidence="2">Uncharacterized protein</fullName>
    </submittedName>
</protein>